<dbReference type="InterPro" id="IPR036770">
    <property type="entry name" value="Ankyrin_rpt-contain_sf"/>
</dbReference>
<accession>A0ABV9B5X5</accession>
<reference evidence="3" key="1">
    <citation type="journal article" date="2019" name="Int. J. Syst. Evol. Microbiol.">
        <title>The Global Catalogue of Microorganisms (GCM) 10K type strain sequencing project: providing services to taxonomists for standard genome sequencing and annotation.</title>
        <authorList>
            <consortium name="The Broad Institute Genomics Platform"/>
            <consortium name="The Broad Institute Genome Sequencing Center for Infectious Disease"/>
            <person name="Wu L."/>
            <person name="Ma J."/>
        </authorList>
    </citation>
    <scope>NUCLEOTIDE SEQUENCE [LARGE SCALE GENOMIC DNA]</scope>
    <source>
        <strain evidence="3">CGMCC 4.7177</strain>
    </source>
</reference>
<dbReference type="RefSeq" id="WP_381185813.1">
    <property type="nucleotide sequence ID" value="NZ_JBHSFK010000055.1"/>
</dbReference>
<keyword evidence="1" id="KW-0040">ANK repeat</keyword>
<evidence type="ECO:0000313" key="3">
    <source>
        <dbReference type="Proteomes" id="UP001595839"/>
    </source>
</evidence>
<comment type="caution">
    <text evidence="2">The sequence shown here is derived from an EMBL/GenBank/DDBJ whole genome shotgun (WGS) entry which is preliminary data.</text>
</comment>
<name>A0ABV9B5X5_9ACTN</name>
<sequence length="216" mass="24435">MDATPWDGARVRDALQPWAVERRDQLADAARDGDWETVFQILDDDPALINSTRLEGRSQYTPLHQAAWHGALTETVERLLAYGAWRTLRTSAGKRPIDISEERGHQHLARVLRPVVKHSVPQDVLAILQRNVYELIAGYDTNAHQMRHMPELEVLTELDRPAYWFRVTGGGFLIVLRGFELVVDAVSPMDYDSGARYRVTADGIFFSSGEPWTPTA</sequence>
<organism evidence="2 3">
    <name type="scientific">Streptomyces vulcanius</name>
    <dbReference type="NCBI Taxonomy" id="1441876"/>
    <lineage>
        <taxon>Bacteria</taxon>
        <taxon>Bacillati</taxon>
        <taxon>Actinomycetota</taxon>
        <taxon>Actinomycetes</taxon>
        <taxon>Kitasatosporales</taxon>
        <taxon>Streptomycetaceae</taxon>
        <taxon>Streptomyces</taxon>
    </lineage>
</organism>
<gene>
    <name evidence="2" type="ORF">ACFPIH_49730</name>
</gene>
<dbReference type="Gene3D" id="1.25.40.20">
    <property type="entry name" value="Ankyrin repeat-containing domain"/>
    <property type="match status" value="1"/>
</dbReference>
<proteinExistence type="predicted"/>
<dbReference type="InterPro" id="IPR002110">
    <property type="entry name" value="Ankyrin_rpt"/>
</dbReference>
<dbReference type="PROSITE" id="PS50088">
    <property type="entry name" value="ANK_REPEAT"/>
    <property type="match status" value="1"/>
</dbReference>
<evidence type="ECO:0000313" key="2">
    <source>
        <dbReference type="EMBL" id="MFC4507404.1"/>
    </source>
</evidence>
<dbReference type="Proteomes" id="UP001595839">
    <property type="component" value="Unassembled WGS sequence"/>
</dbReference>
<protein>
    <submittedName>
        <fullName evidence="2">Ankyrin repeat domain-containing protein</fullName>
    </submittedName>
</protein>
<keyword evidence="3" id="KW-1185">Reference proteome</keyword>
<dbReference type="PROSITE" id="PS50297">
    <property type="entry name" value="ANK_REP_REGION"/>
    <property type="match status" value="1"/>
</dbReference>
<feature type="repeat" description="ANK" evidence="1">
    <location>
        <begin position="58"/>
        <end position="91"/>
    </location>
</feature>
<dbReference type="EMBL" id="JBHSFK010000055">
    <property type="protein sequence ID" value="MFC4507404.1"/>
    <property type="molecule type" value="Genomic_DNA"/>
</dbReference>
<dbReference type="SUPFAM" id="SSF48403">
    <property type="entry name" value="Ankyrin repeat"/>
    <property type="match status" value="1"/>
</dbReference>
<evidence type="ECO:0000256" key="1">
    <source>
        <dbReference type="PROSITE-ProRule" id="PRU00023"/>
    </source>
</evidence>